<accession>A0A211YS73</accession>
<name>A0A211YS73_9CREN</name>
<dbReference type="CDD" id="cd00865">
    <property type="entry name" value="PEBP_bact_arch"/>
    <property type="match status" value="1"/>
</dbReference>
<dbReference type="PANTHER" id="PTHR30289:SF1">
    <property type="entry name" value="PEBP (PHOSPHATIDYLETHANOLAMINE-BINDING PROTEIN) FAMILY PROTEIN"/>
    <property type="match status" value="1"/>
</dbReference>
<sequence>MTIIREAEGPQRAKEVPLPDVVKNAPETLKVYSLAFSRGDFIPTKYTCDGLDVSPPLVVENILSSAKSLLLVVYDPDAPKGTFYHWILYNIPVSTTRIPEDIPKDPVVKGLGLQGRNDFGRIGYGGPCPPSGDRPHRYVFLIIALDVDNLGIEPGAPCRTILEAARGHVVGYGYTYGVYGR</sequence>
<gene>
    <name evidence="1" type="ORF">Pdsh_00715</name>
</gene>
<proteinExistence type="predicted"/>
<dbReference type="SUPFAM" id="SSF49777">
    <property type="entry name" value="PEBP-like"/>
    <property type="match status" value="1"/>
</dbReference>
<dbReference type="EMBL" id="NCQP01000001">
    <property type="protein sequence ID" value="OWJ55764.1"/>
    <property type="molecule type" value="Genomic_DNA"/>
</dbReference>
<dbReference type="InterPro" id="IPR036610">
    <property type="entry name" value="PEBP-like_sf"/>
</dbReference>
<dbReference type="OrthoDB" id="28720at2157"/>
<dbReference type="InterPro" id="IPR008914">
    <property type="entry name" value="PEBP"/>
</dbReference>
<reference evidence="1 2" key="1">
    <citation type="submission" date="2017-05" db="EMBL/GenBank/DDBJ databases">
        <title>The draft genome of the hyperthermophilic archaeon 'Pyrodictium delaneyi strain Hulk', an iron and nitrate reducer, reveals the capacity for sulfate reduction.</title>
        <authorList>
            <person name="Demey L.M."/>
            <person name="Miller C."/>
            <person name="Manzella M."/>
            <person name="Reguera G."/>
            <person name="Kashefi K."/>
        </authorList>
    </citation>
    <scope>NUCLEOTIDE SEQUENCE [LARGE SCALE GENOMIC DNA]</scope>
    <source>
        <strain evidence="1 2">Hulk</strain>
    </source>
</reference>
<keyword evidence="2" id="KW-1185">Reference proteome</keyword>
<dbReference type="Gene3D" id="3.90.280.10">
    <property type="entry name" value="PEBP-like"/>
    <property type="match status" value="1"/>
</dbReference>
<comment type="caution">
    <text evidence="1">The sequence shown here is derived from an EMBL/GenBank/DDBJ whole genome shotgun (WGS) entry which is preliminary data.</text>
</comment>
<dbReference type="AlphaFoldDB" id="A0A211YS73"/>
<protein>
    <recommendedName>
        <fullName evidence="3">YbhB/YbcL family Raf kinase inhibitor-like protein</fullName>
    </recommendedName>
</protein>
<dbReference type="PANTHER" id="PTHR30289">
    <property type="entry name" value="UNCHARACTERIZED PROTEIN YBCL-RELATED"/>
    <property type="match status" value="1"/>
</dbReference>
<organism evidence="1 2">
    <name type="scientific">Pyrodictium delaneyi</name>
    <dbReference type="NCBI Taxonomy" id="1273541"/>
    <lineage>
        <taxon>Archaea</taxon>
        <taxon>Thermoproteota</taxon>
        <taxon>Thermoprotei</taxon>
        <taxon>Desulfurococcales</taxon>
        <taxon>Pyrodictiaceae</taxon>
        <taxon>Pyrodictium</taxon>
    </lineage>
</organism>
<evidence type="ECO:0008006" key="3">
    <source>
        <dbReference type="Google" id="ProtNLM"/>
    </source>
</evidence>
<dbReference type="Pfam" id="PF01161">
    <property type="entry name" value="PBP"/>
    <property type="match status" value="1"/>
</dbReference>
<evidence type="ECO:0000313" key="1">
    <source>
        <dbReference type="EMBL" id="OWJ55764.1"/>
    </source>
</evidence>
<dbReference type="NCBIfam" id="TIGR00481">
    <property type="entry name" value="YbhB/YbcL family Raf kinase inhibitor-like protein"/>
    <property type="match status" value="1"/>
</dbReference>
<dbReference type="Proteomes" id="UP000196694">
    <property type="component" value="Unassembled WGS sequence"/>
</dbReference>
<evidence type="ECO:0000313" key="2">
    <source>
        <dbReference type="Proteomes" id="UP000196694"/>
    </source>
</evidence>
<dbReference type="InterPro" id="IPR005247">
    <property type="entry name" value="YbhB_YbcL/LppC-like"/>
</dbReference>